<dbReference type="GO" id="GO:0030798">
    <property type="term" value="F:trans-aconitate 2-methyltransferase activity"/>
    <property type="evidence" value="ECO:0007669"/>
    <property type="project" value="InterPro"/>
</dbReference>
<reference evidence="2 3" key="1">
    <citation type="submission" date="2019-04" db="EMBL/GenBank/DDBJ databases">
        <title>Pedobacter sp. RP-3-22 sp. nov., isolated from Arctic soil.</title>
        <authorList>
            <person name="Dahal R.H."/>
            <person name="Kim D.-U."/>
        </authorList>
    </citation>
    <scope>NUCLEOTIDE SEQUENCE [LARGE SCALE GENOMIC DNA]</scope>
    <source>
        <strain evidence="2 3">RP-3-22</strain>
    </source>
</reference>
<keyword evidence="2" id="KW-0808">Transferase</keyword>
<dbReference type="RefSeq" id="WP_136842215.1">
    <property type="nucleotide sequence ID" value="NZ_SWBR01000003.1"/>
</dbReference>
<organism evidence="2 3">
    <name type="scientific">Pedobacter polaris</name>
    <dbReference type="NCBI Taxonomy" id="2571273"/>
    <lineage>
        <taxon>Bacteria</taxon>
        <taxon>Pseudomonadati</taxon>
        <taxon>Bacteroidota</taxon>
        <taxon>Sphingobacteriia</taxon>
        <taxon>Sphingobacteriales</taxon>
        <taxon>Sphingobacteriaceae</taxon>
        <taxon>Pedobacter</taxon>
    </lineage>
</organism>
<dbReference type="InterPro" id="IPR025714">
    <property type="entry name" value="Methyltranfer_dom"/>
</dbReference>
<evidence type="ECO:0000313" key="3">
    <source>
        <dbReference type="Proteomes" id="UP000309488"/>
    </source>
</evidence>
<keyword evidence="2" id="KW-0489">Methyltransferase</keyword>
<dbReference type="AlphaFoldDB" id="A0A4U1CKX0"/>
<comment type="caution">
    <text evidence="2">The sequence shown here is derived from an EMBL/GenBank/DDBJ whole genome shotgun (WGS) entry which is preliminary data.</text>
</comment>
<dbReference type="EMBL" id="SWBR01000003">
    <property type="protein sequence ID" value="TKC08300.1"/>
    <property type="molecule type" value="Genomic_DNA"/>
</dbReference>
<feature type="domain" description="Methyltransferase" evidence="1">
    <location>
        <begin position="29"/>
        <end position="152"/>
    </location>
</feature>
<dbReference type="PANTHER" id="PTHR43861:SF1">
    <property type="entry name" value="TRANS-ACONITATE 2-METHYLTRANSFERASE"/>
    <property type="match status" value="1"/>
</dbReference>
<gene>
    <name evidence="2" type="ORF">FA048_14180</name>
</gene>
<dbReference type="Pfam" id="PF13847">
    <property type="entry name" value="Methyltransf_31"/>
    <property type="match status" value="1"/>
</dbReference>
<evidence type="ECO:0000313" key="2">
    <source>
        <dbReference type="EMBL" id="TKC08300.1"/>
    </source>
</evidence>
<accession>A0A4U1CKX0</accession>
<sequence>MAWNPKTYNQFKTERYAPFYDILDLIEIKPNLKVIDLGCGTGELTSMLAEKLPNAKVLGVDSSIEMLNEAKAFASETLSFKQNSIEEQIDTNQKWDLIFSNAAIQWVDDHETLFPKIIRLLNPNGQLAIQMPSQTQNALNQILDNLVQEEPYQNSLLGYHRTSPVLKTDAYAQLLFEGGAKTITVFEKIYPIIAKSSNDLYDFISGSALPPYLEKLNGEMRENFIAEYKKRIQTRFPKSPTLYPFKRIIIAGKF</sequence>
<name>A0A4U1CKX0_9SPHI</name>
<dbReference type="SUPFAM" id="SSF53335">
    <property type="entry name" value="S-adenosyl-L-methionine-dependent methyltransferases"/>
    <property type="match status" value="1"/>
</dbReference>
<dbReference type="InterPro" id="IPR029063">
    <property type="entry name" value="SAM-dependent_MTases_sf"/>
</dbReference>
<dbReference type="OrthoDB" id="9789123at2"/>
<dbReference type="Gene3D" id="3.40.50.150">
    <property type="entry name" value="Vaccinia Virus protein VP39"/>
    <property type="match status" value="1"/>
</dbReference>
<dbReference type="PANTHER" id="PTHR43861">
    <property type="entry name" value="TRANS-ACONITATE 2-METHYLTRANSFERASE-RELATED"/>
    <property type="match status" value="1"/>
</dbReference>
<dbReference type="Proteomes" id="UP000309488">
    <property type="component" value="Unassembled WGS sequence"/>
</dbReference>
<evidence type="ECO:0000259" key="1">
    <source>
        <dbReference type="Pfam" id="PF13847"/>
    </source>
</evidence>
<protein>
    <submittedName>
        <fullName evidence="2">Methyltransferase domain-containing protein</fullName>
    </submittedName>
</protein>
<dbReference type="InterPro" id="IPR023149">
    <property type="entry name" value="Trans_acon_MeTrfase_C"/>
</dbReference>
<dbReference type="Gene3D" id="1.10.150.290">
    <property type="entry name" value="S-adenosyl-L-methionine-dependent methyltransferases"/>
    <property type="match status" value="1"/>
</dbReference>
<keyword evidence="3" id="KW-1185">Reference proteome</keyword>
<proteinExistence type="predicted"/>
<dbReference type="GO" id="GO:0032259">
    <property type="term" value="P:methylation"/>
    <property type="evidence" value="ECO:0007669"/>
    <property type="project" value="UniProtKB-KW"/>
</dbReference>
<dbReference type="CDD" id="cd02440">
    <property type="entry name" value="AdoMet_MTases"/>
    <property type="match status" value="1"/>
</dbReference>